<proteinExistence type="predicted"/>
<name>A0A7G5B7W5_9CAUD</name>
<sequence length="51" mass="5789">MAQRAPHWLAVPLCEPHHTGPRGIHGNRLALLPLKANEMDLLAWTIEELNR</sequence>
<dbReference type="Proteomes" id="UP000515258">
    <property type="component" value="Segment"/>
</dbReference>
<reference evidence="1 2" key="1">
    <citation type="submission" date="2020-07" db="EMBL/GenBank/DDBJ databases">
        <title>Ralstonia phages.</title>
        <authorList>
            <person name="Trotereau A."/>
            <person name="Boyer C."/>
            <person name="Torres-Barcelo C."/>
        </authorList>
    </citation>
    <scope>NUCLEOTIDE SEQUENCE [LARGE SCALE GENOMIC DNA]</scope>
</reference>
<accession>A0A7G5B7W5</accession>
<organism evidence="1 2">
    <name type="scientific">Ralstonia phage Albius</name>
    <dbReference type="NCBI Taxonomy" id="2759712"/>
    <lineage>
        <taxon>Viruses</taxon>
        <taxon>Duplodnaviria</taxon>
        <taxon>Heunggongvirae</taxon>
        <taxon>Uroviricota</taxon>
        <taxon>Caudoviricetes</taxon>
        <taxon>Rahariannevirus</taxon>
        <taxon>Rahariannevirus raharianne</taxon>
    </lineage>
</organism>
<dbReference type="EMBL" id="MT740726">
    <property type="protein sequence ID" value="QMV32388.1"/>
    <property type="molecule type" value="Genomic_DNA"/>
</dbReference>
<gene>
    <name evidence="1" type="ORF">U2_00013</name>
</gene>
<evidence type="ECO:0000313" key="1">
    <source>
        <dbReference type="EMBL" id="QMV32388.1"/>
    </source>
</evidence>
<evidence type="ECO:0000313" key="2">
    <source>
        <dbReference type="Proteomes" id="UP000515258"/>
    </source>
</evidence>
<protein>
    <submittedName>
        <fullName evidence="1">Uncharacterized protein</fullName>
    </submittedName>
</protein>